<evidence type="ECO:0000256" key="3">
    <source>
        <dbReference type="ARBA" id="ARBA00022729"/>
    </source>
</evidence>
<dbReference type="HOGENOM" id="CLU_535575_0_0_1"/>
<feature type="region of interest" description="Disordered" evidence="4">
    <location>
        <begin position="83"/>
        <end position="153"/>
    </location>
</feature>
<feature type="domain" description="C1q" evidence="5">
    <location>
        <begin position="416"/>
        <end position="560"/>
    </location>
</feature>
<evidence type="ECO:0000313" key="8">
    <source>
        <dbReference type="EnsemblMetazoa" id="CapteP196716"/>
    </source>
</evidence>
<protein>
    <recommendedName>
        <fullName evidence="10">C1q domain-containing protein</fullName>
    </recommendedName>
</protein>
<keyword evidence="9" id="KW-1185">Reference proteome</keyword>
<dbReference type="SUPFAM" id="SSF49842">
    <property type="entry name" value="TNF-like"/>
    <property type="match status" value="3"/>
</dbReference>
<dbReference type="GO" id="GO:0008061">
    <property type="term" value="F:chitin binding"/>
    <property type="evidence" value="ECO:0007669"/>
    <property type="project" value="InterPro"/>
</dbReference>
<dbReference type="InterPro" id="IPR036508">
    <property type="entry name" value="Chitin-bd_dom_sf"/>
</dbReference>
<feature type="domain" description="Chitin-binding type-2" evidence="6">
    <location>
        <begin position="35"/>
        <end position="91"/>
    </location>
</feature>
<evidence type="ECO:0000259" key="5">
    <source>
        <dbReference type="PROSITE" id="PS50871"/>
    </source>
</evidence>
<dbReference type="SMART" id="SM00110">
    <property type="entry name" value="C1Q"/>
    <property type="match status" value="1"/>
</dbReference>
<feature type="compositionally biased region" description="Low complexity" evidence="4">
    <location>
        <begin position="90"/>
        <end position="146"/>
    </location>
</feature>
<name>R7U994_CAPTE</name>
<evidence type="ECO:0000313" key="7">
    <source>
        <dbReference type="EMBL" id="ELU02539.1"/>
    </source>
</evidence>
<dbReference type="PANTHER" id="PTHR22923:SF62">
    <property type="entry name" value="CVP18"/>
    <property type="match status" value="1"/>
</dbReference>
<keyword evidence="3" id="KW-0732">Signal</keyword>
<dbReference type="PROSITE" id="PS50940">
    <property type="entry name" value="CHIT_BIND_II"/>
    <property type="match status" value="1"/>
</dbReference>
<dbReference type="Proteomes" id="UP000014760">
    <property type="component" value="Unassembled WGS sequence"/>
</dbReference>
<reference evidence="7 9" key="2">
    <citation type="journal article" date="2013" name="Nature">
        <title>Insights into bilaterian evolution from three spiralian genomes.</title>
        <authorList>
            <person name="Simakov O."/>
            <person name="Marletaz F."/>
            <person name="Cho S.J."/>
            <person name="Edsinger-Gonzales E."/>
            <person name="Havlak P."/>
            <person name="Hellsten U."/>
            <person name="Kuo D.H."/>
            <person name="Larsson T."/>
            <person name="Lv J."/>
            <person name="Arendt D."/>
            <person name="Savage R."/>
            <person name="Osoegawa K."/>
            <person name="de Jong P."/>
            <person name="Grimwood J."/>
            <person name="Chapman J.A."/>
            <person name="Shapiro H."/>
            <person name="Aerts A."/>
            <person name="Otillar R.P."/>
            <person name="Terry A.Y."/>
            <person name="Boore J.L."/>
            <person name="Grigoriev I.V."/>
            <person name="Lindberg D.R."/>
            <person name="Seaver E.C."/>
            <person name="Weisblat D.A."/>
            <person name="Putnam N.H."/>
            <person name="Rokhsar D.S."/>
        </authorList>
    </citation>
    <scope>NUCLEOTIDE SEQUENCE</scope>
    <source>
        <strain evidence="7 9">I ESC-2004</strain>
    </source>
</reference>
<dbReference type="InterPro" id="IPR001073">
    <property type="entry name" value="C1q_dom"/>
</dbReference>
<evidence type="ECO:0000259" key="6">
    <source>
        <dbReference type="PROSITE" id="PS50940"/>
    </source>
</evidence>
<proteinExistence type="predicted"/>
<sequence length="560" mass="62165">MGRDTIAGIRQQWMEITVSLSFCSVRGFECPRNEDQTCIEDRFPHPDCTKYFRCFSEDQDCVFYIFDCPVDLHFSPTRRECVDPEDAGCTDSTTSPATTQFTTSSSLTPISSTESTTTPILTTTTQDSTVSSSTATPTTFTSTTTSPPSPDGVNAFSVSRSSDWYGGDSDVYFDEVDVNLGDCFKTSTTFQPGRYGVNFFSFSGGVPSQTPADIKLRLNNFPNSPSSIYRESTTPEDSVMMYRNALLEMVPSDSLTFQSLNGLKSRSSQASFSGFSLTDMFADVQAFYTTRDDSFDEQGRIQMSHIDLNIGNNYDLVNREFIAPQAGVYYFFFGCGQEAGIDNRIALRTWEGVHPQTEAELWVHSTSHNGLDMSTRGTMIELNAGQRIYVSLMEKAIYSDAEHRQIYFGGFLYNPKQGPSVAFAVHRGKPWQSAIPLDPVPFEYIGVNQGNIFNALSNTVHIAIRGYYYLEVSLGTLPFLPLDVEIMVNGEPGNPGHIGETIAHIIVASSNHSHVASTGRSLITHLEQNDVLRLRAKADTGIFSDMDKQTTWMGFLLYED</sequence>
<dbReference type="AlphaFoldDB" id="R7U994"/>
<evidence type="ECO:0000256" key="4">
    <source>
        <dbReference type="SAM" id="MobiDB-lite"/>
    </source>
</evidence>
<dbReference type="Gene3D" id="2.60.120.40">
    <property type="match status" value="3"/>
</dbReference>
<reference evidence="8" key="3">
    <citation type="submission" date="2015-06" db="UniProtKB">
        <authorList>
            <consortium name="EnsemblMetazoa"/>
        </authorList>
    </citation>
    <scope>IDENTIFICATION</scope>
</reference>
<dbReference type="EMBL" id="AMQN01008772">
    <property type="status" value="NOT_ANNOTATED_CDS"/>
    <property type="molecule type" value="Genomic_DNA"/>
</dbReference>
<dbReference type="PANTHER" id="PTHR22923">
    <property type="entry name" value="CEREBELLIN-RELATED"/>
    <property type="match status" value="1"/>
</dbReference>
<keyword evidence="2" id="KW-0964">Secreted</keyword>
<dbReference type="PROSITE" id="PS50871">
    <property type="entry name" value="C1Q"/>
    <property type="match status" value="1"/>
</dbReference>
<evidence type="ECO:0000313" key="9">
    <source>
        <dbReference type="Proteomes" id="UP000014760"/>
    </source>
</evidence>
<gene>
    <name evidence="7" type="ORF">CAPTEDRAFT_196716</name>
</gene>
<dbReference type="EMBL" id="KB303931">
    <property type="protein sequence ID" value="ELU02539.1"/>
    <property type="molecule type" value="Genomic_DNA"/>
</dbReference>
<dbReference type="Gene3D" id="2.170.140.10">
    <property type="entry name" value="Chitin binding domain"/>
    <property type="match status" value="1"/>
</dbReference>
<accession>R7U994</accession>
<dbReference type="SUPFAM" id="SSF57625">
    <property type="entry name" value="Invertebrate chitin-binding proteins"/>
    <property type="match status" value="1"/>
</dbReference>
<dbReference type="Pfam" id="PF00386">
    <property type="entry name" value="C1q"/>
    <property type="match status" value="2"/>
</dbReference>
<dbReference type="InterPro" id="IPR008983">
    <property type="entry name" value="Tumour_necrosis_fac-like_dom"/>
</dbReference>
<dbReference type="GO" id="GO:0005615">
    <property type="term" value="C:extracellular space"/>
    <property type="evidence" value="ECO:0007669"/>
    <property type="project" value="TreeGrafter"/>
</dbReference>
<reference evidence="9" key="1">
    <citation type="submission" date="2012-12" db="EMBL/GenBank/DDBJ databases">
        <authorList>
            <person name="Hellsten U."/>
            <person name="Grimwood J."/>
            <person name="Chapman J.A."/>
            <person name="Shapiro H."/>
            <person name="Aerts A."/>
            <person name="Otillar R.P."/>
            <person name="Terry A.Y."/>
            <person name="Boore J.L."/>
            <person name="Simakov O."/>
            <person name="Marletaz F."/>
            <person name="Cho S.-J."/>
            <person name="Edsinger-Gonzales E."/>
            <person name="Havlak P."/>
            <person name="Kuo D.-H."/>
            <person name="Larsson T."/>
            <person name="Lv J."/>
            <person name="Arendt D."/>
            <person name="Savage R."/>
            <person name="Osoegawa K."/>
            <person name="de Jong P."/>
            <person name="Lindberg D.R."/>
            <person name="Seaver E.C."/>
            <person name="Weisblat D.A."/>
            <person name="Putnam N.H."/>
            <person name="Grigoriev I.V."/>
            <person name="Rokhsar D.S."/>
        </authorList>
    </citation>
    <scope>NUCLEOTIDE SEQUENCE</scope>
    <source>
        <strain evidence="9">I ESC-2004</strain>
    </source>
</reference>
<dbReference type="OrthoDB" id="6368610at2759"/>
<dbReference type="SMART" id="SM00494">
    <property type="entry name" value="ChtBD2"/>
    <property type="match status" value="1"/>
</dbReference>
<dbReference type="EnsemblMetazoa" id="CapteT196716">
    <property type="protein sequence ID" value="CapteP196716"/>
    <property type="gene ID" value="CapteG196716"/>
</dbReference>
<evidence type="ECO:0000256" key="1">
    <source>
        <dbReference type="ARBA" id="ARBA00004613"/>
    </source>
</evidence>
<evidence type="ECO:0000256" key="2">
    <source>
        <dbReference type="ARBA" id="ARBA00022525"/>
    </source>
</evidence>
<comment type="subcellular location">
    <subcellularLocation>
        <location evidence="1">Secreted</location>
    </subcellularLocation>
</comment>
<dbReference type="Pfam" id="PF01607">
    <property type="entry name" value="CBM_14"/>
    <property type="match status" value="1"/>
</dbReference>
<organism evidence="7">
    <name type="scientific">Capitella teleta</name>
    <name type="common">Polychaete worm</name>
    <dbReference type="NCBI Taxonomy" id="283909"/>
    <lineage>
        <taxon>Eukaryota</taxon>
        <taxon>Metazoa</taxon>
        <taxon>Spiralia</taxon>
        <taxon>Lophotrochozoa</taxon>
        <taxon>Annelida</taxon>
        <taxon>Polychaeta</taxon>
        <taxon>Sedentaria</taxon>
        <taxon>Scolecida</taxon>
        <taxon>Capitellidae</taxon>
        <taxon>Capitella</taxon>
    </lineage>
</organism>
<dbReference type="InterPro" id="IPR002557">
    <property type="entry name" value="Chitin-bd_dom"/>
</dbReference>
<evidence type="ECO:0008006" key="10">
    <source>
        <dbReference type="Google" id="ProtNLM"/>
    </source>
</evidence>
<dbReference type="InterPro" id="IPR050822">
    <property type="entry name" value="Cerebellin_Synaptic_Org"/>
</dbReference>